<dbReference type="Pfam" id="PF03023">
    <property type="entry name" value="MurJ"/>
    <property type="match status" value="1"/>
</dbReference>
<keyword evidence="6 8" id="KW-1133">Transmembrane helix</keyword>
<feature type="transmembrane region" description="Helical" evidence="8">
    <location>
        <begin position="375"/>
        <end position="394"/>
    </location>
</feature>
<evidence type="ECO:0000256" key="4">
    <source>
        <dbReference type="ARBA" id="ARBA00022960"/>
    </source>
</evidence>
<dbReference type="RefSeq" id="WP_182503168.1">
    <property type="nucleotide sequence ID" value="NZ_JACJHX010000010.1"/>
</dbReference>
<keyword evidence="4" id="KW-0133">Cell shape</keyword>
<feature type="transmembrane region" description="Helical" evidence="8">
    <location>
        <begin position="41"/>
        <end position="65"/>
    </location>
</feature>
<dbReference type="PRINTS" id="PR01806">
    <property type="entry name" value="VIRFACTRMVIN"/>
</dbReference>
<comment type="caution">
    <text evidence="9">The sequence shown here is derived from an EMBL/GenBank/DDBJ whole genome shotgun (WGS) entry which is preliminary data.</text>
</comment>
<organism evidence="9 10">
    <name type="scientific">Peribacillus huizhouensis</name>
    <dbReference type="NCBI Taxonomy" id="1501239"/>
    <lineage>
        <taxon>Bacteria</taxon>
        <taxon>Bacillati</taxon>
        <taxon>Bacillota</taxon>
        <taxon>Bacilli</taxon>
        <taxon>Bacillales</taxon>
        <taxon>Bacillaceae</taxon>
        <taxon>Peribacillus</taxon>
    </lineage>
</organism>
<feature type="transmembrane region" description="Helical" evidence="8">
    <location>
        <begin position="306"/>
        <end position="330"/>
    </location>
</feature>
<evidence type="ECO:0000256" key="7">
    <source>
        <dbReference type="ARBA" id="ARBA00023136"/>
    </source>
</evidence>
<keyword evidence="5" id="KW-0573">Peptidoglycan synthesis</keyword>
<feature type="transmembrane region" description="Helical" evidence="8">
    <location>
        <begin position="467"/>
        <end position="489"/>
    </location>
</feature>
<feature type="transmembrane region" description="Helical" evidence="8">
    <location>
        <begin position="342"/>
        <end position="363"/>
    </location>
</feature>
<gene>
    <name evidence="9" type="ORF">HNP81_003121</name>
</gene>
<keyword evidence="7 8" id="KW-0472">Membrane</keyword>
<feature type="transmembrane region" description="Helical" evidence="8">
    <location>
        <begin position="224"/>
        <end position="242"/>
    </location>
</feature>
<feature type="transmembrane region" description="Helical" evidence="8">
    <location>
        <begin position="434"/>
        <end position="455"/>
    </location>
</feature>
<evidence type="ECO:0000313" key="9">
    <source>
        <dbReference type="EMBL" id="MBA9027829.1"/>
    </source>
</evidence>
<name>A0ABR6CS30_9BACI</name>
<evidence type="ECO:0000256" key="8">
    <source>
        <dbReference type="SAM" id="Phobius"/>
    </source>
</evidence>
<feature type="transmembrane region" description="Helical" evidence="8">
    <location>
        <begin position="155"/>
        <end position="175"/>
    </location>
</feature>
<keyword evidence="10" id="KW-1185">Reference proteome</keyword>
<feature type="transmembrane region" description="Helical" evidence="8">
    <location>
        <begin position="262"/>
        <end position="286"/>
    </location>
</feature>
<dbReference type="PANTHER" id="PTHR47019">
    <property type="entry name" value="LIPID II FLIPPASE MURJ"/>
    <property type="match status" value="1"/>
</dbReference>
<dbReference type="InterPro" id="IPR051050">
    <property type="entry name" value="Lipid_II_flippase_MurJ/MviN"/>
</dbReference>
<proteinExistence type="predicted"/>
<accession>A0ABR6CS30</accession>
<feature type="transmembrane region" description="Helical" evidence="8">
    <location>
        <begin position="129"/>
        <end position="148"/>
    </location>
</feature>
<evidence type="ECO:0000256" key="6">
    <source>
        <dbReference type="ARBA" id="ARBA00022989"/>
    </source>
</evidence>
<feature type="transmembrane region" description="Helical" evidence="8">
    <location>
        <begin position="400"/>
        <end position="422"/>
    </location>
</feature>
<dbReference type="CDD" id="cd13123">
    <property type="entry name" value="MATE_MurJ_like"/>
    <property type="match status" value="1"/>
</dbReference>
<dbReference type="PANTHER" id="PTHR47019:SF1">
    <property type="entry name" value="LIPID II FLIPPASE MURJ"/>
    <property type="match status" value="1"/>
</dbReference>
<dbReference type="InterPro" id="IPR004268">
    <property type="entry name" value="MurJ"/>
</dbReference>
<keyword evidence="3 8" id="KW-0812">Transmembrane</keyword>
<dbReference type="EMBL" id="JACJHX010000010">
    <property type="protein sequence ID" value="MBA9027829.1"/>
    <property type="molecule type" value="Genomic_DNA"/>
</dbReference>
<protein>
    <submittedName>
        <fullName evidence="9">Peptidoglycan lipid II flippase</fullName>
    </submittedName>
</protein>
<evidence type="ECO:0000256" key="5">
    <source>
        <dbReference type="ARBA" id="ARBA00022984"/>
    </source>
</evidence>
<sequence length="507" mass="56598">MSTLKKTAVWLTLLAIFLKLSGFLRESIISRQFGASVDTDAYFAAFGFITLVLAMISGGFNNVFLPLYVKHKKTESQLAEKAANGIMNTTVLIFLLISAFAFWLAPYFIPLIFPNMNPDAEIMTIKLSQLFFIFISFIALNGILESYLQGRRIFVPAQISKILATLTGAVFAIFFSEQWGIYSLAYGFIVGIILGIFVQFYYLVKSGFSWSPTLKVDVEFRKAFLILIIPSLLNSVVGQINLQVNRSFAFGTGDGSVTYLNYSSLLVSIPNAIYATTIAAIIFTLLSEQVDNIKKFQQTVFMGMEISLVTLMPIAAGLLVVGDAAISFIYEGGKFTADDTQKTYLALVCYLPMIVTQGLQFITSKSMYAQGKTAIIFRISVTTIVINFVLNLLIVDRYGYVGLAITSSLVSIYYLVVSSIVVYKDFPKSELRRLVGLTLRIIPPTVIMVAPIWLLKEYTPIHNWYSLFQLTLLVPIGVILYTCSLFVFYRQGFNRLLNLLKRKKAGV</sequence>
<feature type="transmembrane region" description="Helical" evidence="8">
    <location>
        <begin position="86"/>
        <end position="109"/>
    </location>
</feature>
<feature type="transmembrane region" description="Helical" evidence="8">
    <location>
        <begin position="181"/>
        <end position="204"/>
    </location>
</feature>
<evidence type="ECO:0000256" key="2">
    <source>
        <dbReference type="ARBA" id="ARBA00022475"/>
    </source>
</evidence>
<dbReference type="Proteomes" id="UP000626697">
    <property type="component" value="Unassembled WGS sequence"/>
</dbReference>
<keyword evidence="2" id="KW-1003">Cell membrane</keyword>
<evidence type="ECO:0000313" key="10">
    <source>
        <dbReference type="Proteomes" id="UP000626697"/>
    </source>
</evidence>
<evidence type="ECO:0000256" key="1">
    <source>
        <dbReference type="ARBA" id="ARBA00004651"/>
    </source>
</evidence>
<evidence type="ECO:0000256" key="3">
    <source>
        <dbReference type="ARBA" id="ARBA00022692"/>
    </source>
</evidence>
<comment type="subcellular location">
    <subcellularLocation>
        <location evidence="1">Cell membrane</location>
        <topology evidence="1">Multi-pass membrane protein</topology>
    </subcellularLocation>
</comment>
<reference evidence="9 10" key="1">
    <citation type="submission" date="2020-08" db="EMBL/GenBank/DDBJ databases">
        <title>Genomic Encyclopedia of Type Strains, Phase IV (KMG-IV): sequencing the most valuable type-strain genomes for metagenomic binning, comparative biology and taxonomic classification.</title>
        <authorList>
            <person name="Goeker M."/>
        </authorList>
    </citation>
    <scope>NUCLEOTIDE SEQUENCE [LARGE SCALE GENOMIC DNA]</scope>
    <source>
        <strain evidence="9 10">DSM 105481</strain>
    </source>
</reference>